<feature type="transmembrane region" description="Helical" evidence="8">
    <location>
        <begin position="314"/>
        <end position="333"/>
    </location>
</feature>
<protein>
    <submittedName>
        <fullName evidence="9">Iron complex transport system permease protein</fullName>
    </submittedName>
</protein>
<evidence type="ECO:0000256" key="2">
    <source>
        <dbReference type="ARBA" id="ARBA00007935"/>
    </source>
</evidence>
<feature type="transmembrane region" description="Helical" evidence="8">
    <location>
        <begin position="194"/>
        <end position="220"/>
    </location>
</feature>
<keyword evidence="4" id="KW-1003">Cell membrane</keyword>
<keyword evidence="7 8" id="KW-0472">Membrane</keyword>
<proteinExistence type="inferred from homology"/>
<evidence type="ECO:0000256" key="8">
    <source>
        <dbReference type="SAM" id="Phobius"/>
    </source>
</evidence>
<dbReference type="EMBL" id="FOGC01000007">
    <property type="protein sequence ID" value="SEQ83793.1"/>
    <property type="molecule type" value="Genomic_DNA"/>
</dbReference>
<dbReference type="InterPro" id="IPR037294">
    <property type="entry name" value="ABC_BtuC-like"/>
</dbReference>
<comment type="similarity">
    <text evidence="2">Belongs to the binding-protein-dependent transport system permease family. FecCD subfamily.</text>
</comment>
<evidence type="ECO:0000256" key="6">
    <source>
        <dbReference type="ARBA" id="ARBA00022989"/>
    </source>
</evidence>
<evidence type="ECO:0000313" key="10">
    <source>
        <dbReference type="Proteomes" id="UP000242515"/>
    </source>
</evidence>
<keyword evidence="10" id="KW-1185">Reference proteome</keyword>
<dbReference type="AlphaFoldDB" id="A0A1H9JAI8"/>
<dbReference type="PANTHER" id="PTHR30472">
    <property type="entry name" value="FERRIC ENTEROBACTIN TRANSPORT SYSTEM PERMEASE PROTEIN"/>
    <property type="match status" value="1"/>
</dbReference>
<feature type="transmembrane region" description="Helical" evidence="8">
    <location>
        <begin position="150"/>
        <end position="174"/>
    </location>
</feature>
<evidence type="ECO:0000256" key="3">
    <source>
        <dbReference type="ARBA" id="ARBA00022448"/>
    </source>
</evidence>
<evidence type="ECO:0000313" key="9">
    <source>
        <dbReference type="EMBL" id="SEQ83793.1"/>
    </source>
</evidence>
<feature type="transmembrane region" description="Helical" evidence="8">
    <location>
        <begin position="93"/>
        <end position="112"/>
    </location>
</feature>
<keyword evidence="6 8" id="KW-1133">Transmembrane helix</keyword>
<dbReference type="RefSeq" id="WP_092676204.1">
    <property type="nucleotide sequence ID" value="NZ_FOGC01000007.1"/>
</dbReference>
<evidence type="ECO:0000256" key="1">
    <source>
        <dbReference type="ARBA" id="ARBA00004651"/>
    </source>
</evidence>
<feature type="transmembrane region" description="Helical" evidence="8">
    <location>
        <begin position="124"/>
        <end position="143"/>
    </location>
</feature>
<dbReference type="InterPro" id="IPR000522">
    <property type="entry name" value="ABC_transptr_permease_BtuC"/>
</dbReference>
<keyword evidence="3" id="KW-0813">Transport</keyword>
<name>A0A1H9JAI8_9GAMM</name>
<dbReference type="GO" id="GO:0005886">
    <property type="term" value="C:plasma membrane"/>
    <property type="evidence" value="ECO:0007669"/>
    <property type="project" value="UniProtKB-SubCell"/>
</dbReference>
<reference evidence="10" key="1">
    <citation type="submission" date="2016-10" db="EMBL/GenBank/DDBJ databases">
        <authorList>
            <person name="Varghese N."/>
            <person name="Submissions S."/>
        </authorList>
    </citation>
    <scope>NUCLEOTIDE SEQUENCE [LARGE SCALE GENOMIC DNA]</scope>
    <source>
        <strain evidence="10">8N4</strain>
    </source>
</reference>
<dbReference type="PANTHER" id="PTHR30472:SF25">
    <property type="entry name" value="ABC TRANSPORTER PERMEASE PROTEIN MJ0876-RELATED"/>
    <property type="match status" value="1"/>
</dbReference>
<dbReference type="Proteomes" id="UP000242515">
    <property type="component" value="Unassembled WGS sequence"/>
</dbReference>
<evidence type="ECO:0000256" key="4">
    <source>
        <dbReference type="ARBA" id="ARBA00022475"/>
    </source>
</evidence>
<evidence type="ECO:0000256" key="5">
    <source>
        <dbReference type="ARBA" id="ARBA00022692"/>
    </source>
</evidence>
<comment type="subcellular location">
    <subcellularLocation>
        <location evidence="1">Cell membrane</location>
        <topology evidence="1">Multi-pass membrane protein</topology>
    </subcellularLocation>
</comment>
<feature type="transmembrane region" description="Helical" evidence="8">
    <location>
        <begin position="241"/>
        <end position="263"/>
    </location>
</feature>
<dbReference type="GO" id="GO:0033214">
    <property type="term" value="P:siderophore-iron import into cell"/>
    <property type="evidence" value="ECO:0007669"/>
    <property type="project" value="TreeGrafter"/>
</dbReference>
<organism evidence="9 10">
    <name type="scientific">Rosenbergiella nectarea</name>
    <dbReference type="NCBI Taxonomy" id="988801"/>
    <lineage>
        <taxon>Bacteria</taxon>
        <taxon>Pseudomonadati</taxon>
        <taxon>Pseudomonadota</taxon>
        <taxon>Gammaproteobacteria</taxon>
        <taxon>Enterobacterales</taxon>
        <taxon>Erwiniaceae</taxon>
        <taxon>Rosenbergiella</taxon>
    </lineage>
</organism>
<feature type="transmembrane region" description="Helical" evidence="8">
    <location>
        <begin position="283"/>
        <end position="302"/>
    </location>
</feature>
<feature type="transmembrane region" description="Helical" evidence="8">
    <location>
        <begin position="61"/>
        <end position="81"/>
    </location>
</feature>
<dbReference type="OrthoDB" id="9055647at2"/>
<dbReference type="Pfam" id="PF01032">
    <property type="entry name" value="FecCD"/>
    <property type="match status" value="1"/>
</dbReference>
<dbReference type="SUPFAM" id="SSF81345">
    <property type="entry name" value="ABC transporter involved in vitamin B12 uptake, BtuC"/>
    <property type="match status" value="1"/>
</dbReference>
<evidence type="ECO:0000256" key="7">
    <source>
        <dbReference type="ARBA" id="ARBA00023136"/>
    </source>
</evidence>
<dbReference type="CDD" id="cd06550">
    <property type="entry name" value="TM_ABC_iron-siderophores_like"/>
    <property type="match status" value="1"/>
</dbReference>
<gene>
    <name evidence="9" type="ORF">SAMN05216522_10791</name>
</gene>
<accession>A0A1H9JAI8</accession>
<sequence length="334" mass="34864">MNARSPSLPWVSVTLILLLTLLVFTELSVGAMHFSLETLLHALFHYQPTLFSDRIIVDIRLLHLVVAAVVGACLAMAGHLLQTIIGNPLGEPHIFGLNAGASLAVVACSALGNALLLSPFLRPLIAAIGGGALFSAVLFAAYLSRQGLAVVTTTLCGITLSAFAASLTSLLLLFNEQTLQSTLLWLNGDIAGLSWSAVYAILPLFILAVVVAFLVSPALCVLSLGEQVAEGLGVRVLRSRVIGLCAIALFCGIAVSLAGPIGFVGLIVPNMVRQLITVQPRSALWVNALMGAVLLLAADLCAQHLLESQSLATGTVTALLGAPVFVGLAARYFR</sequence>
<dbReference type="Gene3D" id="1.10.3470.10">
    <property type="entry name" value="ABC transporter involved in vitamin B12 uptake, BtuC"/>
    <property type="match status" value="1"/>
</dbReference>
<dbReference type="STRING" id="988801.SAMN05216522_10791"/>
<keyword evidence="5 8" id="KW-0812">Transmembrane</keyword>
<dbReference type="GO" id="GO:0022857">
    <property type="term" value="F:transmembrane transporter activity"/>
    <property type="evidence" value="ECO:0007669"/>
    <property type="project" value="InterPro"/>
</dbReference>